<evidence type="ECO:0000313" key="3">
    <source>
        <dbReference type="EMBL" id="KUJ08320.1"/>
    </source>
</evidence>
<protein>
    <recommendedName>
        <fullName evidence="5">Tat pathway signal sequence</fullName>
    </recommendedName>
</protein>
<evidence type="ECO:0000256" key="1">
    <source>
        <dbReference type="ARBA" id="ARBA00035112"/>
    </source>
</evidence>
<dbReference type="GO" id="GO:0043386">
    <property type="term" value="P:mycotoxin biosynthetic process"/>
    <property type="evidence" value="ECO:0007669"/>
    <property type="project" value="InterPro"/>
</dbReference>
<dbReference type="AlphaFoldDB" id="A0A132B7D5"/>
<evidence type="ECO:0000256" key="2">
    <source>
        <dbReference type="SAM" id="Phobius"/>
    </source>
</evidence>
<comment type="similarity">
    <text evidence="1">Belongs to the ustYa family.</text>
</comment>
<proteinExistence type="inferred from homology"/>
<dbReference type="OrthoDB" id="3687641at2759"/>
<dbReference type="InterPro" id="IPR021765">
    <property type="entry name" value="UstYa-like"/>
</dbReference>
<dbReference type="EMBL" id="KQ947436">
    <property type="protein sequence ID" value="KUJ08320.1"/>
    <property type="molecule type" value="Genomic_DNA"/>
</dbReference>
<feature type="transmembrane region" description="Helical" evidence="2">
    <location>
        <begin position="51"/>
        <end position="72"/>
    </location>
</feature>
<dbReference type="Proteomes" id="UP000070700">
    <property type="component" value="Unassembled WGS sequence"/>
</dbReference>
<accession>A0A132B7D5</accession>
<dbReference type="KEGG" id="psco:LY89DRAFT_789131"/>
<dbReference type="STRING" id="149040.A0A132B7D5"/>
<gene>
    <name evidence="3" type="ORF">LY89DRAFT_789131</name>
</gene>
<dbReference type="GeneID" id="28832950"/>
<evidence type="ECO:0008006" key="5">
    <source>
        <dbReference type="Google" id="ProtNLM"/>
    </source>
</evidence>
<keyword evidence="2" id="KW-0472">Membrane</keyword>
<name>A0A132B7D5_MOLSC</name>
<keyword evidence="4" id="KW-1185">Reference proteome</keyword>
<dbReference type="InParanoid" id="A0A132B7D5"/>
<dbReference type="Pfam" id="PF11807">
    <property type="entry name" value="UstYa"/>
    <property type="match status" value="1"/>
</dbReference>
<dbReference type="PANTHER" id="PTHR33365:SF13">
    <property type="entry name" value="TAT PATHWAY SIGNAL SEQUENCE"/>
    <property type="match status" value="1"/>
</dbReference>
<dbReference type="RefSeq" id="XP_018062675.1">
    <property type="nucleotide sequence ID" value="XM_018223224.1"/>
</dbReference>
<keyword evidence="2" id="KW-0812">Transmembrane</keyword>
<evidence type="ECO:0000313" key="4">
    <source>
        <dbReference type="Proteomes" id="UP000070700"/>
    </source>
</evidence>
<dbReference type="PANTHER" id="PTHR33365">
    <property type="entry name" value="YALI0B05434P"/>
    <property type="match status" value="1"/>
</dbReference>
<sequence>MTSKLSQMMKFRDNSDDDIRYDPLSDEKSLLESSHGEPVYSKQGWRSRTSITYVLTLALLLISVVLNVVVWLQLSKLHEISHAHDGTEYGSPVVRDIGLQYHKQPINGSFEKQTIYRQKPSKEVDDAWLALGVSADSIVIPVDEAAQFGIREGQVKRVIEDGGGYMADVMVFHNLHCLNLIRQTSRWNWDHYSALIGTPEAFGTAFEGFDGEIQLEKHFTHCVDMLRQEIMCDADTNVYGQWYVKNHGPSKDFSINRQCKDFDAILKWYQGNHIDMDNTYVRHTPGDPVLDEEP</sequence>
<reference evidence="3 4" key="1">
    <citation type="submission" date="2015-10" db="EMBL/GenBank/DDBJ databases">
        <title>Full genome of DAOMC 229536 Phialocephala scopiformis, a fungal endophyte of spruce producing the potent anti-insectan compound rugulosin.</title>
        <authorList>
            <consortium name="DOE Joint Genome Institute"/>
            <person name="Walker A.K."/>
            <person name="Frasz S.L."/>
            <person name="Seifert K.A."/>
            <person name="Miller J.D."/>
            <person name="Mondo S.J."/>
            <person name="Labutti K."/>
            <person name="Lipzen A."/>
            <person name="Dockter R."/>
            <person name="Kennedy M."/>
            <person name="Grigoriev I.V."/>
            <person name="Spatafora J.W."/>
        </authorList>
    </citation>
    <scope>NUCLEOTIDE SEQUENCE [LARGE SCALE GENOMIC DNA]</scope>
    <source>
        <strain evidence="3 4">CBS 120377</strain>
    </source>
</reference>
<organism evidence="3 4">
    <name type="scientific">Mollisia scopiformis</name>
    <name type="common">Conifer needle endophyte fungus</name>
    <name type="synonym">Phialocephala scopiformis</name>
    <dbReference type="NCBI Taxonomy" id="149040"/>
    <lineage>
        <taxon>Eukaryota</taxon>
        <taxon>Fungi</taxon>
        <taxon>Dikarya</taxon>
        <taxon>Ascomycota</taxon>
        <taxon>Pezizomycotina</taxon>
        <taxon>Leotiomycetes</taxon>
        <taxon>Helotiales</taxon>
        <taxon>Mollisiaceae</taxon>
        <taxon>Mollisia</taxon>
    </lineage>
</organism>
<keyword evidence="2" id="KW-1133">Transmembrane helix</keyword>